<dbReference type="Pfam" id="PF00701">
    <property type="entry name" value="DHDPS"/>
    <property type="match status" value="1"/>
</dbReference>
<keyword evidence="2 3" id="KW-0456">Lyase</keyword>
<dbReference type="Gene3D" id="3.20.20.70">
    <property type="entry name" value="Aldolase class I"/>
    <property type="match status" value="1"/>
</dbReference>
<name>A0A6N3E302_EUBLI</name>
<dbReference type="SUPFAM" id="SSF51569">
    <property type="entry name" value="Aldolase"/>
    <property type="match status" value="1"/>
</dbReference>
<evidence type="ECO:0000256" key="1">
    <source>
        <dbReference type="ARBA" id="ARBA00007592"/>
    </source>
</evidence>
<evidence type="ECO:0000256" key="5">
    <source>
        <dbReference type="PIRSR" id="PIRSR001365-2"/>
    </source>
</evidence>
<dbReference type="CDD" id="cd00408">
    <property type="entry name" value="DHDPS-like"/>
    <property type="match status" value="1"/>
</dbReference>
<comment type="similarity">
    <text evidence="1 3">Belongs to the DapA family.</text>
</comment>
<evidence type="ECO:0000313" key="6">
    <source>
        <dbReference type="EMBL" id="VYU35450.1"/>
    </source>
</evidence>
<accession>A0A6N3E302</accession>
<dbReference type="EMBL" id="CACRTR010000010">
    <property type="protein sequence ID" value="VYU35450.1"/>
    <property type="molecule type" value="Genomic_DNA"/>
</dbReference>
<feature type="binding site" evidence="5">
    <location>
        <position position="209"/>
    </location>
    <ligand>
        <name>pyruvate</name>
        <dbReference type="ChEBI" id="CHEBI:15361"/>
    </ligand>
</feature>
<evidence type="ECO:0000256" key="4">
    <source>
        <dbReference type="PIRSR" id="PIRSR001365-1"/>
    </source>
</evidence>
<protein>
    <submittedName>
        <fullName evidence="6">4-hydroxy-tetrahydrodipicolinate synthase</fullName>
        <ecNumber evidence="6">4.3.3.7</ecNumber>
    </submittedName>
</protein>
<proteinExistence type="inferred from homology"/>
<dbReference type="PANTHER" id="PTHR12128:SF66">
    <property type="entry name" value="4-HYDROXY-2-OXOGLUTARATE ALDOLASE, MITOCHONDRIAL"/>
    <property type="match status" value="1"/>
</dbReference>
<dbReference type="PIRSF" id="PIRSF001365">
    <property type="entry name" value="DHDPS"/>
    <property type="match status" value="1"/>
</dbReference>
<dbReference type="InterPro" id="IPR013785">
    <property type="entry name" value="Aldolase_TIM"/>
</dbReference>
<dbReference type="AlphaFoldDB" id="A0A6N3E302"/>
<feature type="active site" description="Proton donor/acceptor" evidence="4">
    <location>
        <position position="138"/>
    </location>
</feature>
<sequence length="297" mass="32875">MEQSKNFRGVVTELITPFKKDGSVDYELLKGEVEYQIKNDIVALFTNGLASEALSLTTDELIKTTEVVVNTANGRALTMGNIACQTLQEAMKVLKGYEAAGVDAICIEQPCVYAFPQSALIDYFCELANATKLPVGVYNAPQTSNTLTPDSVAQIFNNSPNVKYYKESTIDFVHIQNTMRLVEKDRMEFTNGSDATTFSVMQLGGIGVVSLISAVFPKEVKQLTDAMEDGDFEKAHKAQDRILMIREALKTGPFVAGYKYASELINVPLGYMRKPLAELNEQEKEKIKTNLKNLNLI</sequence>
<evidence type="ECO:0000256" key="2">
    <source>
        <dbReference type="ARBA" id="ARBA00023239"/>
    </source>
</evidence>
<organism evidence="6">
    <name type="scientific">Eubacterium limosum</name>
    <dbReference type="NCBI Taxonomy" id="1736"/>
    <lineage>
        <taxon>Bacteria</taxon>
        <taxon>Bacillati</taxon>
        <taxon>Bacillota</taxon>
        <taxon>Clostridia</taxon>
        <taxon>Eubacteriales</taxon>
        <taxon>Eubacteriaceae</taxon>
        <taxon>Eubacterium</taxon>
    </lineage>
</organism>
<feature type="active site" description="Schiff-base intermediate with substrate" evidence="4">
    <location>
        <position position="166"/>
    </location>
</feature>
<dbReference type="InterPro" id="IPR002220">
    <property type="entry name" value="DapA-like"/>
</dbReference>
<evidence type="ECO:0000256" key="3">
    <source>
        <dbReference type="PIRNR" id="PIRNR001365"/>
    </source>
</evidence>
<reference evidence="6" key="1">
    <citation type="submission" date="2019-11" db="EMBL/GenBank/DDBJ databases">
        <authorList>
            <person name="Feng L."/>
        </authorList>
    </citation>
    <scope>NUCLEOTIDE SEQUENCE</scope>
    <source>
        <strain evidence="6">ElimosumLFYP34</strain>
    </source>
</reference>
<dbReference type="EC" id="4.3.3.7" evidence="6"/>
<dbReference type="GO" id="GO:0008840">
    <property type="term" value="F:4-hydroxy-tetrahydrodipicolinate synthase activity"/>
    <property type="evidence" value="ECO:0007669"/>
    <property type="project" value="UniProtKB-EC"/>
</dbReference>
<dbReference type="PANTHER" id="PTHR12128">
    <property type="entry name" value="DIHYDRODIPICOLINATE SYNTHASE"/>
    <property type="match status" value="1"/>
</dbReference>
<gene>
    <name evidence="6" type="primary">dapA_4</name>
    <name evidence="6" type="ORF">ELLFYP34_03330</name>
</gene>
<dbReference type="SMART" id="SM01130">
    <property type="entry name" value="DHDPS"/>
    <property type="match status" value="1"/>
</dbReference>